<proteinExistence type="predicted"/>
<organism evidence="2 3">
    <name type="scientific">Steccherinum ochraceum</name>
    <dbReference type="NCBI Taxonomy" id="92696"/>
    <lineage>
        <taxon>Eukaryota</taxon>
        <taxon>Fungi</taxon>
        <taxon>Dikarya</taxon>
        <taxon>Basidiomycota</taxon>
        <taxon>Agaricomycotina</taxon>
        <taxon>Agaricomycetes</taxon>
        <taxon>Polyporales</taxon>
        <taxon>Steccherinaceae</taxon>
        <taxon>Steccherinum</taxon>
    </lineage>
</organism>
<dbReference type="STRING" id="92696.A0A4R0R3T8"/>
<gene>
    <name evidence="2" type="ORF">EIP91_009845</name>
</gene>
<dbReference type="EMBL" id="RWJN01000574">
    <property type="protein sequence ID" value="TCD60573.1"/>
    <property type="molecule type" value="Genomic_DNA"/>
</dbReference>
<evidence type="ECO:0000256" key="1">
    <source>
        <dbReference type="SAM" id="MobiDB-lite"/>
    </source>
</evidence>
<comment type="caution">
    <text evidence="2">The sequence shown here is derived from an EMBL/GenBank/DDBJ whole genome shotgun (WGS) entry which is preliminary data.</text>
</comment>
<sequence>MSLPLPPSPIKMNRSLEEFARVQSPRPETPEPDSRQGRRNPRAAGVQLLDDDGDISFQLEACLKQIFGKYCTPPPTILHNGVVVIHEGAYMSSEGLDAWATATNGQAFTDEAVEDIIESLDVTEDGCLTYKGFIQLYQSQTAVDEEETWKDLSAHGFDRTLKLVASRREDTDTDFSVPPTPNPEFEAEEAS</sequence>
<protein>
    <recommendedName>
        <fullName evidence="4">EF-hand domain-containing protein</fullName>
    </recommendedName>
</protein>
<keyword evidence="3" id="KW-1185">Reference proteome</keyword>
<dbReference type="SUPFAM" id="SSF47473">
    <property type="entry name" value="EF-hand"/>
    <property type="match status" value="1"/>
</dbReference>
<dbReference type="Gene3D" id="1.10.238.10">
    <property type="entry name" value="EF-hand"/>
    <property type="match status" value="1"/>
</dbReference>
<dbReference type="OrthoDB" id="26525at2759"/>
<evidence type="ECO:0000313" key="2">
    <source>
        <dbReference type="EMBL" id="TCD60573.1"/>
    </source>
</evidence>
<evidence type="ECO:0008006" key="4">
    <source>
        <dbReference type="Google" id="ProtNLM"/>
    </source>
</evidence>
<dbReference type="Proteomes" id="UP000292702">
    <property type="component" value="Unassembled WGS sequence"/>
</dbReference>
<dbReference type="InterPro" id="IPR011992">
    <property type="entry name" value="EF-hand-dom_pair"/>
</dbReference>
<accession>A0A4R0R3T8</accession>
<reference evidence="2 3" key="1">
    <citation type="submission" date="2018-11" db="EMBL/GenBank/DDBJ databases">
        <title>Genome assembly of Steccherinum ochraceum LE-BIN_3174, the white-rot fungus of the Steccherinaceae family (The Residual Polyporoid clade, Polyporales, Basidiomycota).</title>
        <authorList>
            <person name="Fedorova T.V."/>
            <person name="Glazunova O.A."/>
            <person name="Landesman E.O."/>
            <person name="Moiseenko K.V."/>
            <person name="Psurtseva N.V."/>
            <person name="Savinova O.S."/>
            <person name="Shakhova N.V."/>
            <person name="Tyazhelova T.V."/>
            <person name="Vasina D.V."/>
        </authorList>
    </citation>
    <scope>NUCLEOTIDE SEQUENCE [LARGE SCALE GENOMIC DNA]</scope>
    <source>
        <strain evidence="2 3">LE-BIN_3174</strain>
    </source>
</reference>
<feature type="region of interest" description="Disordered" evidence="1">
    <location>
        <begin position="167"/>
        <end position="191"/>
    </location>
</feature>
<evidence type="ECO:0000313" key="3">
    <source>
        <dbReference type="Proteomes" id="UP000292702"/>
    </source>
</evidence>
<feature type="region of interest" description="Disordered" evidence="1">
    <location>
        <begin position="18"/>
        <end position="40"/>
    </location>
</feature>
<dbReference type="AlphaFoldDB" id="A0A4R0R3T8"/>
<name>A0A4R0R3T8_9APHY</name>